<evidence type="ECO:0000256" key="4">
    <source>
        <dbReference type="ARBA" id="ARBA00022490"/>
    </source>
</evidence>
<dbReference type="InterPro" id="IPR013954">
    <property type="entry name" value="PNK3P"/>
</dbReference>
<dbReference type="InterPro" id="IPR004446">
    <property type="entry name" value="Heptose_bisP_phosphatase"/>
</dbReference>
<evidence type="ECO:0000313" key="11">
    <source>
        <dbReference type="Proteomes" id="UP001157911"/>
    </source>
</evidence>
<dbReference type="Proteomes" id="UP001157911">
    <property type="component" value="Unassembled WGS sequence"/>
</dbReference>
<organism evidence="10 11">
    <name type="scientific">Desulfurobacterium pacificum</name>
    <dbReference type="NCBI Taxonomy" id="240166"/>
    <lineage>
        <taxon>Bacteria</taxon>
        <taxon>Pseudomonadati</taxon>
        <taxon>Aquificota</taxon>
        <taxon>Aquificia</taxon>
        <taxon>Desulfurobacteriales</taxon>
        <taxon>Desulfurobacteriaceae</taxon>
        <taxon>Desulfurobacterium</taxon>
    </lineage>
</organism>
<sequence>MKKAAFLDRDNTLIHDPGYIHEPEKVILLEGVGEGLKLLKDNGYLLIVVSNQSGIGRGYFEEKDFWAVNNKLQELLKPFNVQIDAFYFCPHKPDDNCTCRKPKIELALKAAKEIGIDLKSSVMIGDKDSDVEFGFKAGMKCSLKVGSYPFDNFLKAAQFVVEFFKN</sequence>
<comment type="cofactor">
    <cofactor evidence="1">
        <name>Mg(2+)</name>
        <dbReference type="ChEBI" id="CHEBI:18420"/>
    </cofactor>
</comment>
<dbReference type="Gene3D" id="3.40.50.1000">
    <property type="entry name" value="HAD superfamily/HAD-like"/>
    <property type="match status" value="1"/>
</dbReference>
<dbReference type="Pfam" id="PF08645">
    <property type="entry name" value="PNK3P"/>
    <property type="match status" value="1"/>
</dbReference>
<comment type="subunit">
    <text evidence="3">Monomer.</text>
</comment>
<comment type="subcellular location">
    <subcellularLocation>
        <location evidence="2 9">Cytoplasm</location>
    </subcellularLocation>
</comment>
<evidence type="ECO:0000256" key="8">
    <source>
        <dbReference type="ARBA" id="ARBA00031828"/>
    </source>
</evidence>
<dbReference type="InterPro" id="IPR006549">
    <property type="entry name" value="HAD-SF_hydro_IIIA"/>
</dbReference>
<protein>
    <recommendedName>
        <fullName evidence="8 9">D,D-heptose 1,7-bisphosphate phosphatase</fullName>
        <ecNumber evidence="9">3.1.3.-</ecNumber>
    </recommendedName>
</protein>
<dbReference type="InterPro" id="IPR023214">
    <property type="entry name" value="HAD_sf"/>
</dbReference>
<comment type="similarity">
    <text evidence="9">Belongs to the gmhB family.</text>
</comment>
<proteinExistence type="inferred from homology"/>
<keyword evidence="5" id="KW-0479">Metal-binding</keyword>
<accession>A0ABY1NLG8</accession>
<dbReference type="PIRSF" id="PIRSF004682">
    <property type="entry name" value="GmhB"/>
    <property type="match status" value="1"/>
</dbReference>
<reference evidence="10 11" key="1">
    <citation type="submission" date="2017-05" db="EMBL/GenBank/DDBJ databases">
        <authorList>
            <person name="Varghese N."/>
            <person name="Submissions S."/>
        </authorList>
    </citation>
    <scope>NUCLEOTIDE SEQUENCE [LARGE SCALE GENOMIC DNA]</scope>
    <source>
        <strain evidence="10 11">DSM 15522</strain>
    </source>
</reference>
<comment type="caution">
    <text evidence="10">The sequence shown here is derived from an EMBL/GenBank/DDBJ whole genome shotgun (WGS) entry which is preliminary data.</text>
</comment>
<evidence type="ECO:0000313" key="10">
    <source>
        <dbReference type="EMBL" id="SMP11760.1"/>
    </source>
</evidence>
<evidence type="ECO:0000256" key="7">
    <source>
        <dbReference type="ARBA" id="ARBA00023277"/>
    </source>
</evidence>
<gene>
    <name evidence="10" type="ORF">SAMN06265339_0964</name>
</gene>
<dbReference type="InterPro" id="IPR036412">
    <property type="entry name" value="HAD-like_sf"/>
</dbReference>
<evidence type="ECO:0000256" key="1">
    <source>
        <dbReference type="ARBA" id="ARBA00001946"/>
    </source>
</evidence>
<name>A0ABY1NLG8_9BACT</name>
<keyword evidence="6 9" id="KW-0378">Hydrolase</keyword>
<keyword evidence="4 9" id="KW-0963">Cytoplasm</keyword>
<evidence type="ECO:0000256" key="3">
    <source>
        <dbReference type="ARBA" id="ARBA00011245"/>
    </source>
</evidence>
<keyword evidence="7 9" id="KW-0119">Carbohydrate metabolism</keyword>
<dbReference type="CDD" id="cd07503">
    <property type="entry name" value="HAD_HisB-N"/>
    <property type="match status" value="1"/>
</dbReference>
<evidence type="ECO:0000256" key="5">
    <source>
        <dbReference type="ARBA" id="ARBA00022723"/>
    </source>
</evidence>
<dbReference type="InterPro" id="IPR006543">
    <property type="entry name" value="Histidinol-phos"/>
</dbReference>
<dbReference type="NCBIfam" id="TIGR01656">
    <property type="entry name" value="Histidinol-ppas"/>
    <property type="match status" value="1"/>
</dbReference>
<dbReference type="RefSeq" id="WP_283400445.1">
    <property type="nucleotide sequence ID" value="NZ_FXUB01000002.1"/>
</dbReference>
<dbReference type="EC" id="3.1.3.-" evidence="9"/>
<evidence type="ECO:0000256" key="2">
    <source>
        <dbReference type="ARBA" id="ARBA00004496"/>
    </source>
</evidence>
<dbReference type="EMBL" id="FXUB01000002">
    <property type="protein sequence ID" value="SMP11760.1"/>
    <property type="molecule type" value="Genomic_DNA"/>
</dbReference>
<dbReference type="SUPFAM" id="SSF56784">
    <property type="entry name" value="HAD-like"/>
    <property type="match status" value="1"/>
</dbReference>
<dbReference type="NCBIfam" id="TIGR01662">
    <property type="entry name" value="HAD-SF-IIIA"/>
    <property type="match status" value="1"/>
</dbReference>
<keyword evidence="11" id="KW-1185">Reference proteome</keyword>
<evidence type="ECO:0000256" key="6">
    <source>
        <dbReference type="ARBA" id="ARBA00022801"/>
    </source>
</evidence>
<dbReference type="PANTHER" id="PTHR42891">
    <property type="entry name" value="D-GLYCERO-BETA-D-MANNO-HEPTOSE-1,7-BISPHOSPHATE 7-PHOSPHATASE"/>
    <property type="match status" value="1"/>
</dbReference>
<dbReference type="PANTHER" id="PTHR42891:SF1">
    <property type="entry name" value="D-GLYCERO-BETA-D-MANNO-HEPTOSE-1,7-BISPHOSPHATE 7-PHOSPHATASE"/>
    <property type="match status" value="1"/>
</dbReference>
<evidence type="ECO:0000256" key="9">
    <source>
        <dbReference type="PIRNR" id="PIRNR004682"/>
    </source>
</evidence>